<protein>
    <submittedName>
        <fullName evidence="2">FRG domain-containing protein</fullName>
    </submittedName>
</protein>
<dbReference type="Proteomes" id="UP000468766">
    <property type="component" value="Unassembled WGS sequence"/>
</dbReference>
<organism evidence="2 3">
    <name type="scientific">Heliorestis acidaminivorans</name>
    <dbReference type="NCBI Taxonomy" id="553427"/>
    <lineage>
        <taxon>Bacteria</taxon>
        <taxon>Bacillati</taxon>
        <taxon>Bacillota</taxon>
        <taxon>Clostridia</taxon>
        <taxon>Eubacteriales</taxon>
        <taxon>Heliobacteriaceae</taxon>
        <taxon>Heliorestis</taxon>
    </lineage>
</organism>
<name>A0A6I0F4Y8_9FIRM</name>
<feature type="domain" description="FRG" evidence="1">
    <location>
        <begin position="102"/>
        <end position="229"/>
    </location>
</feature>
<evidence type="ECO:0000313" key="2">
    <source>
        <dbReference type="EMBL" id="KAB2953747.1"/>
    </source>
</evidence>
<proteinExistence type="predicted"/>
<dbReference type="Pfam" id="PF08867">
    <property type="entry name" value="FRG"/>
    <property type="match status" value="1"/>
</dbReference>
<sequence>MAAQSDTWSEYMSEYISRRYTDKLDNRIIDITYEDIKALLHENEKDAKECEAVTRDSYAGKNFYSDNPSNLRFEFYKEVLYRDPKTSGFIMQYPHGVVIRQAERNNYYRGENQIFSKSVPSLIRTLNQYNREIDKELYKLVADMRIAEFGMFLFEFDFVKNWATRYSDVLFEALAQHYGLETNWLDITNDFNVALFFATCYYDGEEKSWKPLTKEMTEKTEGTKYGMIFHIPQWQVSTQSMFNNAGQHSSNEDAKNLINDVLPIGFQPFMRCHMQHGYGIKMTDEFPLQEDSTFEKLRFRHSEKLSKEIYERMDQGRLIYPHEGLIDLMDIIETIKESSTFTEDAFDYAFDKSTYFTDKTKCKKLLAESIIFEDKKIIIGNSHPFHLSRQRRRRLDRMYKDFSIEKEYGIKLTTRPSGELIP</sequence>
<reference evidence="2 3" key="1">
    <citation type="submission" date="2019-10" db="EMBL/GenBank/DDBJ databases">
        <title>Whole-genome sequence of the extremophile Heliorestis acidaminivorans DSM 24790.</title>
        <authorList>
            <person name="Kyndt J.A."/>
            <person name="Meyer T.E."/>
        </authorList>
    </citation>
    <scope>NUCLEOTIDE SEQUENCE [LARGE SCALE GENOMIC DNA]</scope>
    <source>
        <strain evidence="2 3">DSM 24790</strain>
    </source>
</reference>
<comment type="caution">
    <text evidence="2">The sequence shown here is derived from an EMBL/GenBank/DDBJ whole genome shotgun (WGS) entry which is preliminary data.</text>
</comment>
<evidence type="ECO:0000313" key="3">
    <source>
        <dbReference type="Proteomes" id="UP000468766"/>
    </source>
</evidence>
<dbReference type="EMBL" id="WBXO01000002">
    <property type="protein sequence ID" value="KAB2953747.1"/>
    <property type="molecule type" value="Genomic_DNA"/>
</dbReference>
<evidence type="ECO:0000259" key="1">
    <source>
        <dbReference type="SMART" id="SM00901"/>
    </source>
</evidence>
<gene>
    <name evidence="2" type="ORF">F9B85_03775</name>
</gene>
<dbReference type="InterPro" id="IPR014966">
    <property type="entry name" value="FRG-dom"/>
</dbReference>
<accession>A0A6I0F4Y8</accession>
<dbReference type="OrthoDB" id="9816036at2"/>
<dbReference type="AlphaFoldDB" id="A0A6I0F4Y8"/>
<keyword evidence="3" id="KW-1185">Reference proteome</keyword>
<dbReference type="RefSeq" id="WP_151618693.1">
    <property type="nucleotide sequence ID" value="NZ_WBXO01000002.1"/>
</dbReference>
<dbReference type="SMART" id="SM00901">
    <property type="entry name" value="FRG"/>
    <property type="match status" value="1"/>
</dbReference>